<evidence type="ECO:0000256" key="2">
    <source>
        <dbReference type="SAM" id="SignalP"/>
    </source>
</evidence>
<gene>
    <name evidence="3" type="ORF">CCMP2556_LOCUS10630</name>
</gene>
<dbReference type="EMBL" id="CAXAMN010005002">
    <property type="protein sequence ID" value="CAK9011873.1"/>
    <property type="molecule type" value="Genomic_DNA"/>
</dbReference>
<feature type="region of interest" description="Disordered" evidence="1">
    <location>
        <begin position="2768"/>
        <end position="2791"/>
    </location>
</feature>
<feature type="chain" id="PRO_5045590956" evidence="2">
    <location>
        <begin position="16"/>
        <end position="2811"/>
    </location>
</feature>
<keyword evidence="4" id="KW-1185">Reference proteome</keyword>
<proteinExistence type="predicted"/>
<evidence type="ECO:0000313" key="3">
    <source>
        <dbReference type="EMBL" id="CAK9011873.1"/>
    </source>
</evidence>
<dbReference type="Proteomes" id="UP001642484">
    <property type="component" value="Unassembled WGS sequence"/>
</dbReference>
<organism evidence="3 4">
    <name type="scientific">Durusdinium trenchii</name>
    <dbReference type="NCBI Taxonomy" id="1381693"/>
    <lineage>
        <taxon>Eukaryota</taxon>
        <taxon>Sar</taxon>
        <taxon>Alveolata</taxon>
        <taxon>Dinophyceae</taxon>
        <taxon>Suessiales</taxon>
        <taxon>Symbiodiniaceae</taxon>
        <taxon>Durusdinium</taxon>
    </lineage>
</organism>
<sequence>MLFCLVWTWLAIVAGDEIAQGLAWSWPEGSFLRLGKSSQLLYTHAEVSAGVEIYGLEIAIPNYQCVDTTNSEASYNLTLRFPSTGDVVEALLHLEAENASLFLGPSLEDGYELTFEGQLLLRRARHDVSLGVSESTTAAGTGARDFWLSWHFSQNTATVRLYGGSLPEDNHLLLSYFDPVPPWHLDGMQLWAAGWGTWSLCPAGRARPSLTPSVHQRAMLKLVTTEAQASDCEAPVALHDAPVPGESVWPLDLSLVGENRLASNANFSFMQGGRYKFCYAADASNDCVCVGNLCTCSRSGEICTPSARSFGSCNPFAGATGARSSVLFVDLWVIGVSSACQTEGCLELERWDCFFSLGTTSRAASSCILDLQARPTWQLHGPTAASAAAATWGPLFGADLLQNGARVAETPTFCGGVPSDFFDTNVSVVDLQAASPVMPPVRADVSMAFTVPLCYCSTAPCAEVEHFVQSFGRLYMWVTYICDRDDSCDGVSPSYARVLPDQRFVVKLQCPPGGGCSSDVSNQLKFLEATGAPSRSNWDPSSRCRAAAAAEAALSGGGVRVDFKLWPQRAQLTAPLRTDFHVCYCDAGCDETWNWLQVGVLKTALAVGLSFESASALRFAQKPGTLTLYAGIGSGPYVSNRFQGAALLKLLTLDQVQAGVVSLAEGYEVQKSGRAKLMGGLQQDCGRSDHLVAEGRGETSELSQRLSFPTLQLQAGTLVICYCAQLTDDACTGTWFYLGLLQVSGPQPGHRWVLPTRQKVGLQDLQGWGFRVDDRLRLLDKGSSCSSAPSSSAYKVGCSSNSSCRVALEDETIEVRVANNLLSGAELLEVHVESDSSSILTFSAPIGHLLQDGDAIYLEPESILIDGRGLNSMSEDEQFDAMLLAGMAQFQDDPSKFFLQHWHYVQVLAEEGSSDESKRVRIPMGWASDARRAFSFVPGQLQWFRANRLDSEEELKADSLATDLPVCWAPNEGGAVQFYSEAGTVSFTDPPELLGARLGLTSRRSGSTSAVLISFSPSRAVVEYQQSTGHMLLGLRFLNSSLLPAGPSVGATQGACGALFTELWSDAASGFPVPVSCWMSDLGANGEPHQRELFILFERMSGLRNQCPGSSCTYQLVLDAVATDLTIGQEVLDIDVACSFAHGGCDRRYQIYERASVVSEQRTEPGSGGGFSVALREAGSDGVLLWTQVLGLRLTTTSPIQAGQTLRLFMAPFTQWSVRGGCAASCAAPPGSCSSTCSVERILPRTFESELERYAILKLQLPTVDLAAAAHLLTVTGLPMPVGVLFPALLHAEVTTVFDTEPEYLAAGYFASGVATTPGSAAAVAGGVARMVRSGRQGFGPMPFVGKRNWLYAQIQPPATTGATSTLEIFPPQGLACDLLGPLPASVVPSSGAALLRGEGAAVFDGQLETLLRLDRDLDGFPDVLRGALQGEGLGALGTSSCFYSLGEIRLHLFQPIFLALELLNPSQPLALAAWTVRLSSRGERDNGELYSVDWTFSASDEDLWTGGVAVLGLLEATLQPSAFGRGSPNNLSILFKPLQEVPPNGSLVLDGPLHFDLTGCRHGVLPGARPLPDPGPCSTSQTPRQRTAGTALNRAELKLGGWLRGKWRYGFQLLITNPTGEVGDESGDDGYGFYLWTTHPSKGPLDGSAAPVGMVEGEVRSWQLSSELWETTGVSLQVASGFLMKPFSTFGLVDTLKISDLRLPGSGTLRPAAVLRLLAPPQVRFRAEATEITAAAVARRLTQLRVNPKVVSPRQLSWDLSGLEVAPVTYTFKVPFEVEVQQVPFEAAADFVLEMIGGGGLAGAKRFAAPILRSLVGASMRCNSQHVGAFTELRFHIPLGAPLPKESMLLLQADVSTPGLTLHCPMQAEEAPGWVPDSVACAIVSVSASFAWQLTSSVGWAAGSYVLRGQASHVAGISWTISSYSPEGDPLDAPGTAGCPQSELLPSSLDFSTASHKPRQPTEVFFTLELPEAIAAGSSLTVRAPSGYVLRADCSVDLLVASGNHSSAIAASQRCMGEASTAEVLLAEALASGPHAFGLRLTNPSRQPILNTWVLELSEPSGFHRWSSRPLDGYPLAEIQFPRPLDAVNTALNTGGMADAAPVGIFFVLQTPAHALRIMAPAQHQLGSLLSLKSTTHMFTTSVEVFGHTADVKIATGLEPGLTYSLYILTSNPTAQVGGATWSLESFGARSEPLDQGEVASFELFPAADFQVVNLGEEYSNQEITVQLTCTLPSDLHFGDSLLVQAPPGFPLADFQWLGPTVSLSAEIWCHFGPCILSVAFLSTWQGAAGVAFAAAEPMRFTVRARNPASALEPESAWWRMDQRRGGARRATAVAASWPIRPELSSASLQLLGPSLAALAVASLRLRFVPASPAVALRLRALSPPEVSFDGAGGGPELLLQGLSLVPHVEVSILITSVRLGRGGGPSRYSLQTFRTPYEGVVDERLDFFGFYQAGRAEVSGTLQGSHMLEPTGWLRTLPPRAAEKGFITLNLVFSMDLFAGDVLIVTCQGLGAYVLFSDSLVMERLTFVLTGEAMPVLASNQGEHELHIALDTGGNASNGSALVAAQFARLHFQAIPTAEANTWKVDSWSGSTLSNTNDGTFPGFQPVLPLFVELVPTRAPPDARIAVNLKVTAAASSNQLRLVAPEGFRFPSLCGDLCASFGEFFEDTARAMATLSSSSSLLGESLTFQVLTPLRTPQVVTWLVRAYGPTGQLDGWGVAAGFKVDQMHVQVWYGAVPGLQNAELAFVFTLDLRSIRSFRLSVRHRSTGADRSGPDRSNGRDRAGSGLNIESQGTFRNQKMCYVKMIEDV</sequence>
<protein>
    <submittedName>
        <fullName evidence="3">Uncharacterized protein</fullName>
    </submittedName>
</protein>
<accession>A0ABP0JBX3</accession>
<comment type="caution">
    <text evidence="3">The sequence shown here is derived from an EMBL/GenBank/DDBJ whole genome shotgun (WGS) entry which is preliminary data.</text>
</comment>
<reference evidence="3 4" key="1">
    <citation type="submission" date="2024-02" db="EMBL/GenBank/DDBJ databases">
        <authorList>
            <person name="Chen Y."/>
            <person name="Shah S."/>
            <person name="Dougan E. K."/>
            <person name="Thang M."/>
            <person name="Chan C."/>
        </authorList>
    </citation>
    <scope>NUCLEOTIDE SEQUENCE [LARGE SCALE GENOMIC DNA]</scope>
</reference>
<evidence type="ECO:0000313" key="4">
    <source>
        <dbReference type="Proteomes" id="UP001642484"/>
    </source>
</evidence>
<feature type="compositionally biased region" description="Basic and acidic residues" evidence="1">
    <location>
        <begin position="2774"/>
        <end position="2785"/>
    </location>
</feature>
<feature type="signal peptide" evidence="2">
    <location>
        <begin position="1"/>
        <end position="15"/>
    </location>
</feature>
<name>A0ABP0JBX3_9DINO</name>
<evidence type="ECO:0000256" key="1">
    <source>
        <dbReference type="SAM" id="MobiDB-lite"/>
    </source>
</evidence>
<keyword evidence="2" id="KW-0732">Signal</keyword>